<dbReference type="Gene3D" id="3.20.20.140">
    <property type="entry name" value="Metal-dependent hydrolases"/>
    <property type="match status" value="1"/>
</dbReference>
<evidence type="ECO:0000313" key="1">
    <source>
        <dbReference type="EMBL" id="SCZ28539.1"/>
    </source>
</evidence>
<evidence type="ECO:0008006" key="3">
    <source>
        <dbReference type="Google" id="ProtNLM"/>
    </source>
</evidence>
<dbReference type="RefSeq" id="WP_092810215.1">
    <property type="nucleotide sequence ID" value="NZ_FMVW01000002.1"/>
</dbReference>
<dbReference type="Proteomes" id="UP000199347">
    <property type="component" value="Unassembled WGS sequence"/>
</dbReference>
<dbReference type="InterPro" id="IPR052018">
    <property type="entry name" value="PHP_domain"/>
</dbReference>
<sequence>MGMRAFQAPGRFWRGNLHTHSNRSDGGTSPEAVCAHYRDAGYDFLCLSDHFLSRFDFPVTDTRPFRRAGFTTLLGAELHADATSHGELWHILAAGLPEDFEPTGKDEDGLALAQRAREAGAFVGIAHPQWSGLTIEDGRAMAAHAHSVEIYNYTCDLETARADGTYLLDELLNEGYALSAFASDDTHFKYEEGLAAWVMVKAEENAPEALLEALKAGLFYSSQGPVIEGFSIADGEVAVECSPAANVALVGRGAKSENQWGPNLTQVRLSSERFEGDWFRLVVADAAGRLAWSNPVRLD</sequence>
<organism evidence="1 2">
    <name type="scientific">Afifella marina DSM 2698</name>
    <dbReference type="NCBI Taxonomy" id="1120955"/>
    <lineage>
        <taxon>Bacteria</taxon>
        <taxon>Pseudomonadati</taxon>
        <taxon>Pseudomonadota</taxon>
        <taxon>Alphaproteobacteria</taxon>
        <taxon>Hyphomicrobiales</taxon>
        <taxon>Afifellaceae</taxon>
        <taxon>Afifella</taxon>
    </lineage>
</organism>
<dbReference type="GO" id="GO:0035312">
    <property type="term" value="F:5'-3' DNA exonuclease activity"/>
    <property type="evidence" value="ECO:0007669"/>
    <property type="project" value="TreeGrafter"/>
</dbReference>
<dbReference type="EMBL" id="FMVW01000002">
    <property type="protein sequence ID" value="SCZ28539.1"/>
    <property type="molecule type" value="Genomic_DNA"/>
</dbReference>
<dbReference type="OrthoDB" id="9808747at2"/>
<gene>
    <name evidence="1" type="ORF">SAMN03080610_00993</name>
</gene>
<protein>
    <recommendedName>
        <fullName evidence="3">Polymerase/histidinol phosphatase N-terminal domain-containing protein</fullName>
    </recommendedName>
</protein>
<dbReference type="PANTHER" id="PTHR42924:SF11">
    <property type="entry name" value="POLYMERASE_HISTIDINOL PHOSPHATASE N-TERMINAL DOMAIN-CONTAINING PROTEIN"/>
    <property type="match status" value="1"/>
</dbReference>
<dbReference type="SUPFAM" id="SSF89550">
    <property type="entry name" value="PHP domain-like"/>
    <property type="match status" value="1"/>
</dbReference>
<reference evidence="1 2" key="1">
    <citation type="submission" date="2016-10" db="EMBL/GenBank/DDBJ databases">
        <authorList>
            <person name="de Groot N.N."/>
        </authorList>
    </citation>
    <scope>NUCLEOTIDE SEQUENCE [LARGE SCALE GENOMIC DNA]</scope>
    <source>
        <strain evidence="1 2">DSM 2698</strain>
    </source>
</reference>
<dbReference type="GO" id="GO:0004534">
    <property type="term" value="F:5'-3' RNA exonuclease activity"/>
    <property type="evidence" value="ECO:0007669"/>
    <property type="project" value="TreeGrafter"/>
</dbReference>
<dbReference type="PANTHER" id="PTHR42924">
    <property type="entry name" value="EXONUCLEASE"/>
    <property type="match status" value="1"/>
</dbReference>
<name>A0A1G5MVD2_AFIMA</name>
<dbReference type="InterPro" id="IPR016195">
    <property type="entry name" value="Pol/histidinol_Pase-like"/>
</dbReference>
<accession>A0A1G5MVD2</accession>
<dbReference type="STRING" id="1120955.SAMN03080610_00993"/>
<dbReference type="AlphaFoldDB" id="A0A1G5MVD2"/>
<keyword evidence="2" id="KW-1185">Reference proteome</keyword>
<evidence type="ECO:0000313" key="2">
    <source>
        <dbReference type="Proteomes" id="UP000199347"/>
    </source>
</evidence>
<dbReference type="NCBIfam" id="NF038032">
    <property type="entry name" value="CehA_McbA_metalo"/>
    <property type="match status" value="1"/>
</dbReference>
<proteinExistence type="predicted"/>